<evidence type="ECO:0000256" key="6">
    <source>
        <dbReference type="HAMAP-Rule" id="MF_01208"/>
    </source>
</evidence>
<dbReference type="GO" id="GO:0004588">
    <property type="term" value="F:orotate phosphoribosyltransferase activity"/>
    <property type="evidence" value="ECO:0007669"/>
    <property type="project" value="UniProtKB-UniRule"/>
</dbReference>
<feature type="binding site" description="in other chain" evidence="6">
    <location>
        <begin position="123"/>
        <end position="131"/>
    </location>
    <ligand>
        <name>5-phospho-alpha-D-ribose 1-diphosphate</name>
        <dbReference type="ChEBI" id="CHEBI:58017"/>
        <note>ligand shared between dimeric partners</note>
    </ligand>
</feature>
<comment type="pathway">
    <text evidence="1 6">Pyrimidine metabolism; UMP biosynthesis via de novo pathway; UMP from orotate: step 1/2.</text>
</comment>
<proteinExistence type="inferred from homology"/>
<reference evidence="8" key="2">
    <citation type="submission" date="2020-09" db="EMBL/GenBank/DDBJ databases">
        <authorList>
            <person name="Sun Q."/>
            <person name="Zhou Y."/>
        </authorList>
    </citation>
    <scope>NUCLEOTIDE SEQUENCE</scope>
    <source>
        <strain evidence="8">CGMCC 1.12360</strain>
    </source>
</reference>
<dbReference type="Gene3D" id="3.40.50.2020">
    <property type="match status" value="1"/>
</dbReference>
<accession>A0A8J3EIW0</accession>
<evidence type="ECO:0000259" key="7">
    <source>
        <dbReference type="Pfam" id="PF00156"/>
    </source>
</evidence>
<sequence>MKNLSKEILHDLLKIQAVQINPDEFFTWTSGIKSPIYCDNRLTMSYPEIRRKITGAFLQMIEEMDVRPDFIAGCATAGIPHAAWLAEKLDLPLVYVRSERKAHGKKNQIEGTFRKGQRAIVIEDLISTGTSSIETALALRKEGAEVAGVLAIFSYGLDRAKYQFEAADLIYTAITNYDECISLLKEKGSIGKEQWKALVTWREQLNG</sequence>
<dbReference type="Pfam" id="PF00156">
    <property type="entry name" value="Pribosyltran"/>
    <property type="match status" value="1"/>
</dbReference>
<dbReference type="GO" id="GO:0000287">
    <property type="term" value="F:magnesium ion binding"/>
    <property type="evidence" value="ECO:0007669"/>
    <property type="project" value="UniProtKB-UniRule"/>
</dbReference>
<dbReference type="HAMAP" id="MF_01208">
    <property type="entry name" value="PyrE"/>
    <property type="match status" value="1"/>
</dbReference>
<dbReference type="GO" id="GO:0044205">
    <property type="term" value="P:'de novo' UMP biosynthetic process"/>
    <property type="evidence" value="ECO:0007669"/>
    <property type="project" value="UniProtKB-UniRule"/>
</dbReference>
<evidence type="ECO:0000313" key="8">
    <source>
        <dbReference type="EMBL" id="GGH73541.1"/>
    </source>
</evidence>
<comment type="cofactor">
    <cofactor evidence="6">
        <name>Mg(2+)</name>
        <dbReference type="ChEBI" id="CHEBI:18420"/>
    </cofactor>
</comment>
<dbReference type="Proteomes" id="UP000602050">
    <property type="component" value="Unassembled WGS sequence"/>
</dbReference>
<keyword evidence="6" id="KW-0460">Magnesium</keyword>
<keyword evidence="3 6" id="KW-0328">Glycosyltransferase</keyword>
<dbReference type="UniPathway" id="UPA00070">
    <property type="reaction ID" value="UER00119"/>
</dbReference>
<dbReference type="InterPro" id="IPR023031">
    <property type="entry name" value="OPRT"/>
</dbReference>
<keyword evidence="4 6" id="KW-0808">Transferase</keyword>
<dbReference type="AlphaFoldDB" id="A0A8J3EIW0"/>
<dbReference type="CDD" id="cd06223">
    <property type="entry name" value="PRTases_typeI"/>
    <property type="match status" value="1"/>
</dbReference>
<keyword evidence="5 6" id="KW-0665">Pyrimidine biosynthesis</keyword>
<organism evidence="8 9">
    <name type="scientific">Compostibacillus humi</name>
    <dbReference type="NCBI Taxonomy" id="1245525"/>
    <lineage>
        <taxon>Bacteria</taxon>
        <taxon>Bacillati</taxon>
        <taxon>Bacillota</taxon>
        <taxon>Bacilli</taxon>
        <taxon>Bacillales</taxon>
        <taxon>Bacillaceae</taxon>
        <taxon>Compostibacillus</taxon>
    </lineage>
</organism>
<keyword evidence="9" id="KW-1185">Reference proteome</keyword>
<evidence type="ECO:0000256" key="2">
    <source>
        <dbReference type="ARBA" id="ARBA00011971"/>
    </source>
</evidence>
<dbReference type="SUPFAM" id="SSF53271">
    <property type="entry name" value="PRTase-like"/>
    <property type="match status" value="1"/>
</dbReference>
<dbReference type="RefSeq" id="WP_308421545.1">
    <property type="nucleotide sequence ID" value="NZ_BMEV01000015.1"/>
</dbReference>
<dbReference type="InterPro" id="IPR004467">
    <property type="entry name" value="Or_phspho_trans_dom"/>
</dbReference>
<feature type="binding site" evidence="6">
    <location>
        <position position="101"/>
    </location>
    <ligand>
        <name>5-phospho-alpha-D-ribose 1-diphosphate</name>
        <dbReference type="ChEBI" id="CHEBI:58017"/>
        <note>ligand shared between dimeric partners</note>
    </ligand>
</feature>
<protein>
    <recommendedName>
        <fullName evidence="2 6">Orotate phosphoribosyltransferase</fullName>
        <shortName evidence="6">OPRT</shortName>
        <shortName evidence="6">OPRTase</shortName>
        <ecNumber evidence="2 6">2.4.2.10</ecNumber>
    </recommendedName>
</protein>
<dbReference type="InterPro" id="IPR000836">
    <property type="entry name" value="PRTase_dom"/>
</dbReference>
<feature type="domain" description="Phosphoribosyltransferase" evidence="7">
    <location>
        <begin position="47"/>
        <end position="158"/>
    </location>
</feature>
<comment type="similarity">
    <text evidence="6">Belongs to the purine/pyrimidine phosphoribosyltransferase family. PyrE subfamily.</text>
</comment>
<dbReference type="PANTHER" id="PTHR19278">
    <property type="entry name" value="OROTATE PHOSPHORIBOSYLTRANSFERASE"/>
    <property type="match status" value="1"/>
</dbReference>
<dbReference type="GO" id="GO:0019856">
    <property type="term" value="P:pyrimidine nucleobase biosynthetic process"/>
    <property type="evidence" value="ECO:0007669"/>
    <property type="project" value="TreeGrafter"/>
</dbReference>
<feature type="binding site" evidence="6">
    <location>
        <position position="127"/>
    </location>
    <ligand>
        <name>orotate</name>
        <dbReference type="ChEBI" id="CHEBI:30839"/>
    </ligand>
</feature>
<dbReference type="PANTHER" id="PTHR19278:SF9">
    <property type="entry name" value="URIDINE 5'-MONOPHOSPHATE SYNTHASE"/>
    <property type="match status" value="1"/>
</dbReference>
<dbReference type="EMBL" id="BMEV01000015">
    <property type="protein sequence ID" value="GGH73541.1"/>
    <property type="molecule type" value="Genomic_DNA"/>
</dbReference>
<dbReference type="EC" id="2.4.2.10" evidence="2 6"/>
<evidence type="ECO:0000313" key="9">
    <source>
        <dbReference type="Proteomes" id="UP000602050"/>
    </source>
</evidence>
<dbReference type="NCBIfam" id="TIGR00336">
    <property type="entry name" value="pyrE"/>
    <property type="match status" value="1"/>
</dbReference>
<comment type="function">
    <text evidence="6">Catalyzes the transfer of a ribosyl phosphate group from 5-phosphoribose 1-diphosphate to orotate, leading to the formation of orotidine monophosphate (OMP).</text>
</comment>
<feature type="binding site" evidence="6">
    <location>
        <position position="103"/>
    </location>
    <ligand>
        <name>5-phospho-alpha-D-ribose 1-diphosphate</name>
        <dbReference type="ChEBI" id="CHEBI:58017"/>
        <note>ligand shared between dimeric partners</note>
    </ligand>
</feature>
<reference evidence="8" key="1">
    <citation type="journal article" date="2014" name="Int. J. Syst. Evol. Microbiol.">
        <title>Complete genome sequence of Corynebacterium casei LMG S-19264T (=DSM 44701T), isolated from a smear-ripened cheese.</title>
        <authorList>
            <consortium name="US DOE Joint Genome Institute (JGI-PGF)"/>
            <person name="Walter F."/>
            <person name="Albersmeier A."/>
            <person name="Kalinowski J."/>
            <person name="Ruckert C."/>
        </authorList>
    </citation>
    <scope>NUCLEOTIDE SEQUENCE</scope>
    <source>
        <strain evidence="8">CGMCC 1.12360</strain>
    </source>
</reference>
<evidence type="ECO:0000256" key="4">
    <source>
        <dbReference type="ARBA" id="ARBA00022679"/>
    </source>
</evidence>
<evidence type="ECO:0000256" key="1">
    <source>
        <dbReference type="ARBA" id="ARBA00004889"/>
    </source>
</evidence>
<evidence type="ECO:0000256" key="5">
    <source>
        <dbReference type="ARBA" id="ARBA00022975"/>
    </source>
</evidence>
<comment type="subunit">
    <text evidence="6">Homodimer.</text>
</comment>
<comment type="catalytic activity">
    <reaction evidence="6">
        <text>orotidine 5'-phosphate + diphosphate = orotate + 5-phospho-alpha-D-ribose 1-diphosphate</text>
        <dbReference type="Rhea" id="RHEA:10380"/>
        <dbReference type="ChEBI" id="CHEBI:30839"/>
        <dbReference type="ChEBI" id="CHEBI:33019"/>
        <dbReference type="ChEBI" id="CHEBI:57538"/>
        <dbReference type="ChEBI" id="CHEBI:58017"/>
        <dbReference type="EC" id="2.4.2.10"/>
    </reaction>
</comment>
<name>A0A8J3EIW0_9BACI</name>
<comment type="caution">
    <text evidence="6">Lacks conserved residue(s) required for the propagation of feature annotation.</text>
</comment>
<dbReference type="InterPro" id="IPR029057">
    <property type="entry name" value="PRTase-like"/>
</dbReference>
<feature type="binding site" evidence="6">
    <location>
        <position position="97"/>
    </location>
    <ligand>
        <name>5-phospho-alpha-D-ribose 1-diphosphate</name>
        <dbReference type="ChEBI" id="CHEBI:58017"/>
        <note>ligand shared between dimeric partners</note>
    </ligand>
</feature>
<evidence type="ECO:0000256" key="3">
    <source>
        <dbReference type="ARBA" id="ARBA00022676"/>
    </source>
</evidence>
<gene>
    <name evidence="6 8" type="primary">pyrE</name>
    <name evidence="8" type="ORF">GCM10010978_11540</name>
</gene>
<comment type="caution">
    <text evidence="8">The sequence shown here is derived from an EMBL/GenBank/DDBJ whole genome shotgun (WGS) entry which is preliminary data.</text>
</comment>